<dbReference type="InterPro" id="IPR045142">
    <property type="entry name" value="BCAS3-like"/>
</dbReference>
<feature type="region of interest" description="Disordered" evidence="1">
    <location>
        <begin position="1"/>
        <end position="112"/>
    </location>
</feature>
<name>A0A9N9LDM4_9HELO</name>
<dbReference type="OrthoDB" id="3938623at2759"/>
<organism evidence="2 3">
    <name type="scientific">Hymenoscyphus albidus</name>
    <dbReference type="NCBI Taxonomy" id="595503"/>
    <lineage>
        <taxon>Eukaryota</taxon>
        <taxon>Fungi</taxon>
        <taxon>Dikarya</taxon>
        <taxon>Ascomycota</taxon>
        <taxon>Pezizomycotina</taxon>
        <taxon>Leotiomycetes</taxon>
        <taxon>Helotiales</taxon>
        <taxon>Helotiaceae</taxon>
        <taxon>Hymenoscyphus</taxon>
    </lineage>
</organism>
<dbReference type="AlphaFoldDB" id="A0A9N9LDM4"/>
<feature type="region of interest" description="Disordered" evidence="1">
    <location>
        <begin position="788"/>
        <end position="809"/>
    </location>
</feature>
<proteinExistence type="predicted"/>
<keyword evidence="3" id="KW-1185">Reference proteome</keyword>
<dbReference type="Proteomes" id="UP000701801">
    <property type="component" value="Unassembled WGS sequence"/>
</dbReference>
<dbReference type="EMBL" id="CAJVRM010000068">
    <property type="protein sequence ID" value="CAG8973264.1"/>
    <property type="molecule type" value="Genomic_DNA"/>
</dbReference>
<dbReference type="PANTHER" id="PTHR13268">
    <property type="entry name" value="BREAST CARCINOMA AMPLIFIED SEQUENCE 3"/>
    <property type="match status" value="1"/>
</dbReference>
<gene>
    <name evidence="2" type="ORF">HYALB_00000025</name>
</gene>
<evidence type="ECO:0000313" key="2">
    <source>
        <dbReference type="EMBL" id="CAG8973264.1"/>
    </source>
</evidence>
<feature type="region of interest" description="Disordered" evidence="1">
    <location>
        <begin position="170"/>
        <end position="208"/>
    </location>
</feature>
<dbReference type="GO" id="GO:0006914">
    <property type="term" value="P:autophagy"/>
    <property type="evidence" value="ECO:0007669"/>
    <property type="project" value="InterPro"/>
</dbReference>
<dbReference type="GO" id="GO:0042594">
    <property type="term" value="P:response to starvation"/>
    <property type="evidence" value="ECO:0007669"/>
    <property type="project" value="TreeGrafter"/>
</dbReference>
<accession>A0A9N9LDM4</accession>
<feature type="compositionally biased region" description="Polar residues" evidence="1">
    <location>
        <begin position="10"/>
        <end position="26"/>
    </location>
</feature>
<evidence type="ECO:0000256" key="1">
    <source>
        <dbReference type="SAM" id="MobiDB-lite"/>
    </source>
</evidence>
<reference evidence="2" key="1">
    <citation type="submission" date="2021-07" db="EMBL/GenBank/DDBJ databases">
        <authorList>
            <person name="Durling M."/>
        </authorList>
    </citation>
    <scope>NUCLEOTIDE SEQUENCE</scope>
</reference>
<dbReference type="GO" id="GO:0005737">
    <property type="term" value="C:cytoplasm"/>
    <property type="evidence" value="ECO:0007669"/>
    <property type="project" value="TreeGrafter"/>
</dbReference>
<dbReference type="PANTHER" id="PTHR13268:SF0">
    <property type="entry name" value="BCAS3 MICROTUBULE ASSOCIATED CELL MIGRATION FACTOR"/>
    <property type="match status" value="1"/>
</dbReference>
<feature type="compositionally biased region" description="Low complexity" evidence="1">
    <location>
        <begin position="58"/>
        <end position="69"/>
    </location>
</feature>
<comment type="caution">
    <text evidence="2">The sequence shown here is derived from an EMBL/GenBank/DDBJ whole genome shotgun (WGS) entry which is preliminary data.</text>
</comment>
<evidence type="ECO:0000313" key="3">
    <source>
        <dbReference type="Proteomes" id="UP000701801"/>
    </source>
</evidence>
<sequence>MPPSFDHDGNSSPSGTSPPRKSTQKGNIGGGAAQTRNGKKNGQAKDVSGGGVLAAVTKNASKNSSKNAKVFTTPPSTESPELAPVISPPVGPPSPPAESLSPPSGNPVTSPLLDALSSAAIARSSTHNTNEWAKNVPAYSSSPSNLINLGESPPTLPSSYDERLAGFGWTTREQRGTPPTGRIPSASPPSRTRPLSYHMDGNYPQLSDDNRAQMSAYAARRSSMYAQHPRFPHPQHPPLPHQAQAHFYGAPDPNILLSPPGPGLTPGESGYYCGFDSVSSSPDPSKPADKVILTGYDGGINIHTVTKRGIGKLSTLDNLRGGVYGAKIIPSNVLDGVSNNFPLIVLVIHGPVLNSGSSVDGDDIGDAVSVAQNESVRGSPNMHGRPILENEPLEYYQTTVEVYSLVTKQNVATLLSLPQTPLPVPSKSSLFKPPPPVGALTIRGDAANVVIASGNTGETWIFRLQPIANSKATEFRCIGKVWTAVQHGISVESNGLNGLADGDWYSTDTVERKQYKASILSLSGRWLAFCPSAPSSQVSLRAVVPGISPHTKVPGLLSQAPPQLPSVNCTVETPGGESMVKQIMQAGTQALIEGTSYIGKHIGKQGANVWNSYWNRTLTNQPTNGGIPYQTQPNTAFPPTHGAPTQAPPVAKDPGLVSILDLEFLAHHSSFSASPHPLATFKIPHGCSFLSFAPSGLALFTASSKGDIQNVWDLMRIQYSKSSFLKGNYQGSDVRGPHVRQIAQFSRMTIARIVDVVWASPHGERAVMVTEPGTVHILDLPASAFTWPPPRRRMAPPKSEGETASTGFTASGVATNAVNSLWTAARPLVSRPRRSSASMSAKTVTAHAGHGTQALAAGISRSVGAATGRMNEMRKAGSTKLHLPRSTTIPSRCCVILLNRKQNDSVIVVAGGIVRLYTIKNRRADRPADKQKASRGAKYVEFRLPSLPFPDYSRGPEALRDLNQASDLELTEGDTVERQWKSKKVVSESYRGTESSIPQAEIESNAPYQPFHTDRRVAMFIYSDIDASGFTPSVSALLPSDAEPKQTAKPQAPWAFGRPINTMKLDVGPAQVMDDDLDSMVEDLRALPTSAIERILRVKDSNEDIEQIVVTTRRRKGAARTGNNDLADADEEGFFEDDCEVLDFATQRV</sequence>
<feature type="compositionally biased region" description="Pro residues" evidence="1">
    <location>
        <begin position="86"/>
        <end position="96"/>
    </location>
</feature>
<protein>
    <submittedName>
        <fullName evidence="2">Uncharacterized protein</fullName>
    </submittedName>
</protein>